<protein>
    <recommendedName>
        <fullName evidence="8">Tubulin/FtsZ GTPase domain-containing protein</fullName>
    </recommendedName>
</protein>
<feature type="domain" description="Tubulin/FtsZ GTPase" evidence="8">
    <location>
        <begin position="3"/>
        <end position="123"/>
    </location>
</feature>
<evidence type="ECO:0000256" key="6">
    <source>
        <dbReference type="ARBA" id="ARBA00023134"/>
    </source>
</evidence>
<keyword evidence="10" id="KW-1185">Reference proteome</keyword>
<dbReference type="InterPro" id="IPR036525">
    <property type="entry name" value="Tubulin/FtsZ_GTPase_sf"/>
</dbReference>
<dbReference type="PANTHER" id="PTHR36527">
    <property type="entry name" value="OS01G0282866 PROTEIN"/>
    <property type="match status" value="1"/>
</dbReference>
<evidence type="ECO:0000313" key="10">
    <source>
        <dbReference type="Proteomes" id="UP000261660"/>
    </source>
</evidence>
<evidence type="ECO:0000313" key="9">
    <source>
        <dbReference type="Ensembl" id="ENSLBEP00000034367.1"/>
    </source>
</evidence>
<keyword evidence="4" id="KW-0493">Microtubule</keyword>
<dbReference type="GO" id="GO:0005525">
    <property type="term" value="F:GTP binding"/>
    <property type="evidence" value="ECO:0007669"/>
    <property type="project" value="UniProtKB-KW"/>
</dbReference>
<proteinExistence type="inferred from homology"/>
<organism evidence="9 10">
    <name type="scientific">Labrus bergylta</name>
    <name type="common">ballan wrasse</name>
    <dbReference type="NCBI Taxonomy" id="56723"/>
    <lineage>
        <taxon>Eukaryota</taxon>
        <taxon>Metazoa</taxon>
        <taxon>Chordata</taxon>
        <taxon>Craniata</taxon>
        <taxon>Vertebrata</taxon>
        <taxon>Euteleostomi</taxon>
        <taxon>Actinopterygii</taxon>
        <taxon>Neopterygii</taxon>
        <taxon>Teleostei</taxon>
        <taxon>Neoteleostei</taxon>
        <taxon>Acanthomorphata</taxon>
        <taxon>Eupercaria</taxon>
        <taxon>Labriformes</taxon>
        <taxon>Labridae</taxon>
        <taxon>Labrus</taxon>
    </lineage>
</organism>
<dbReference type="PROSITE" id="PS00228">
    <property type="entry name" value="TUBULIN_B_AUTOREG"/>
    <property type="match status" value="1"/>
</dbReference>
<dbReference type="Ensembl" id="ENSLBET00000035849.1">
    <property type="protein sequence ID" value="ENSLBEP00000034367.1"/>
    <property type="gene ID" value="ENSLBEG00000025856.1"/>
</dbReference>
<dbReference type="PANTHER" id="PTHR36527:SF3">
    <property type="entry name" value="OS01G0282866 PROTEIN"/>
    <property type="match status" value="1"/>
</dbReference>
<keyword evidence="5" id="KW-0547">Nucleotide-binding</keyword>
<evidence type="ECO:0000256" key="5">
    <source>
        <dbReference type="ARBA" id="ARBA00022741"/>
    </source>
</evidence>
<dbReference type="PRINTS" id="PR01161">
    <property type="entry name" value="TUBULIN"/>
</dbReference>
<comment type="similarity">
    <text evidence="2">Belongs to the tubulin family.</text>
</comment>
<evidence type="ECO:0000256" key="7">
    <source>
        <dbReference type="ARBA" id="ARBA00023212"/>
    </source>
</evidence>
<dbReference type="Proteomes" id="UP000261660">
    <property type="component" value="Unplaced"/>
</dbReference>
<dbReference type="AlphaFoldDB" id="A0A3Q3GL18"/>
<dbReference type="FunFam" id="3.40.50.1440:FF:000034">
    <property type="entry name" value="Tubulin beta chain"/>
    <property type="match status" value="1"/>
</dbReference>
<dbReference type="GeneTree" id="ENSGT00940000154394"/>
<dbReference type="InterPro" id="IPR013838">
    <property type="entry name" value="Beta-tubulin_BS"/>
</dbReference>
<dbReference type="InParanoid" id="A0A3Q3GL18"/>
<evidence type="ECO:0000256" key="2">
    <source>
        <dbReference type="ARBA" id="ARBA00009636"/>
    </source>
</evidence>
<dbReference type="Gene3D" id="3.40.50.1440">
    <property type="entry name" value="Tubulin/FtsZ, GTPase domain"/>
    <property type="match status" value="1"/>
</dbReference>
<reference evidence="9" key="1">
    <citation type="submission" date="2025-08" db="UniProtKB">
        <authorList>
            <consortium name="Ensembl"/>
        </authorList>
    </citation>
    <scope>IDENTIFICATION</scope>
</reference>
<sequence length="124" mass="13690">MREIVHLQAGQCGNQIGAKFWEVISDEHGIDPTGTYHGDSDLQLERINVYYNEATGKVELDVLIGINFVAFLVNITLTSKMLLEGGKYVPRAVLVDLEPGTMDAVRSGPFGQVFRPDNFVFGNC</sequence>
<name>A0A3Q3GL18_9LABR</name>
<evidence type="ECO:0000256" key="4">
    <source>
        <dbReference type="ARBA" id="ARBA00022701"/>
    </source>
</evidence>
<keyword evidence="6" id="KW-0342">GTP-binding</keyword>
<dbReference type="InterPro" id="IPR003008">
    <property type="entry name" value="Tubulin_FtsZ_GTPase"/>
</dbReference>
<keyword evidence="3" id="KW-0963">Cytoplasm</keyword>
<dbReference type="InterPro" id="IPR000217">
    <property type="entry name" value="Tubulin"/>
</dbReference>
<dbReference type="STRING" id="56723.ENSLBEP00000034367"/>
<dbReference type="SUPFAM" id="SSF52490">
    <property type="entry name" value="Tubulin nucleotide-binding domain-like"/>
    <property type="match status" value="1"/>
</dbReference>
<evidence type="ECO:0000256" key="3">
    <source>
        <dbReference type="ARBA" id="ARBA00022490"/>
    </source>
</evidence>
<dbReference type="Pfam" id="PF00091">
    <property type="entry name" value="Tubulin"/>
    <property type="match status" value="1"/>
</dbReference>
<dbReference type="GO" id="GO:0007017">
    <property type="term" value="P:microtubule-based process"/>
    <property type="evidence" value="ECO:0007669"/>
    <property type="project" value="InterPro"/>
</dbReference>
<dbReference type="GO" id="GO:0005874">
    <property type="term" value="C:microtubule"/>
    <property type="evidence" value="ECO:0007669"/>
    <property type="project" value="UniProtKB-KW"/>
</dbReference>
<accession>A0A3Q3GL18</accession>
<reference evidence="9" key="2">
    <citation type="submission" date="2025-09" db="UniProtKB">
        <authorList>
            <consortium name="Ensembl"/>
        </authorList>
    </citation>
    <scope>IDENTIFICATION</scope>
</reference>
<keyword evidence="7" id="KW-0206">Cytoskeleton</keyword>
<comment type="subcellular location">
    <subcellularLocation>
        <location evidence="1">Cytoplasm</location>
        <location evidence="1">Cytoskeleton</location>
    </subcellularLocation>
</comment>
<evidence type="ECO:0000259" key="8">
    <source>
        <dbReference type="Pfam" id="PF00091"/>
    </source>
</evidence>
<evidence type="ECO:0000256" key="1">
    <source>
        <dbReference type="ARBA" id="ARBA00004245"/>
    </source>
</evidence>